<evidence type="ECO:0000313" key="3">
    <source>
        <dbReference type="Proteomes" id="UP000230069"/>
    </source>
</evidence>
<feature type="disulfide bond" evidence="1">
    <location>
        <begin position="127"/>
        <end position="185"/>
    </location>
</feature>
<sequence length="216" mass="23533">VNRHPLHSLVANNCNYSVWQSSNPDIGNELSEAPPGSVAIFETPVKWTGSIWFRTGCSLLSSDENYKCETGDCGTGKLCGGGQPTYPVTLVNFSIDQSSVTYEISLIHGFNIPISVMAEGACPTVDCTHDLIKDCPAELLFKNSQGSSVGCRNPCDAMKDPLYCCNSTDQGCQPNKFSDGFKQFCPNATIYPWDVNPPKSECMWANNYTITMCPTT</sequence>
<evidence type="ECO:0008006" key="4">
    <source>
        <dbReference type="Google" id="ProtNLM"/>
    </source>
</evidence>
<protein>
    <recommendedName>
        <fullName evidence="4">Thaumatin-like protein</fullName>
    </recommendedName>
</protein>
<feature type="disulfide bond" evidence="1">
    <location>
        <begin position="135"/>
        <end position="151"/>
    </location>
</feature>
<feature type="disulfide bond" evidence="1">
    <location>
        <begin position="73"/>
        <end position="79"/>
    </location>
</feature>
<dbReference type="InterPro" id="IPR001938">
    <property type="entry name" value="Thaumatin"/>
</dbReference>
<dbReference type="EMBL" id="KZ305026">
    <property type="protein sequence ID" value="PIA54957.1"/>
    <property type="molecule type" value="Genomic_DNA"/>
</dbReference>
<feature type="disulfide bond" evidence="1">
    <location>
        <begin position="165"/>
        <end position="172"/>
    </location>
</feature>
<name>A0A2G5EHB3_AQUCA</name>
<evidence type="ECO:0000256" key="1">
    <source>
        <dbReference type="PIRSR" id="PIRSR002703-1"/>
    </source>
</evidence>
<feature type="disulfide bond" evidence="1">
    <location>
        <begin position="155"/>
        <end position="164"/>
    </location>
</feature>
<dbReference type="SMART" id="SM00205">
    <property type="entry name" value="THN"/>
    <property type="match status" value="1"/>
</dbReference>
<dbReference type="Proteomes" id="UP000230069">
    <property type="component" value="Unassembled WGS sequence"/>
</dbReference>
<dbReference type="Gene3D" id="2.60.110.10">
    <property type="entry name" value="Thaumatin"/>
    <property type="match status" value="1"/>
</dbReference>
<proteinExistence type="predicted"/>
<organism evidence="2 3">
    <name type="scientific">Aquilegia coerulea</name>
    <name type="common">Rocky mountain columbine</name>
    <dbReference type="NCBI Taxonomy" id="218851"/>
    <lineage>
        <taxon>Eukaryota</taxon>
        <taxon>Viridiplantae</taxon>
        <taxon>Streptophyta</taxon>
        <taxon>Embryophyta</taxon>
        <taxon>Tracheophyta</taxon>
        <taxon>Spermatophyta</taxon>
        <taxon>Magnoliopsida</taxon>
        <taxon>Ranunculales</taxon>
        <taxon>Ranunculaceae</taxon>
        <taxon>Thalictroideae</taxon>
        <taxon>Aquilegia</taxon>
    </lineage>
</organism>
<dbReference type="AlphaFoldDB" id="A0A2G5EHB3"/>
<feature type="disulfide bond" evidence="1">
    <location>
        <begin position="14"/>
        <end position="213"/>
    </location>
</feature>
<dbReference type="InParanoid" id="A0A2G5EHB3"/>
<dbReference type="OrthoDB" id="430315at2759"/>
<dbReference type="PRINTS" id="PR00347">
    <property type="entry name" value="THAUMATIN"/>
</dbReference>
<keyword evidence="1" id="KW-1015">Disulfide bond</keyword>
<feature type="non-terminal residue" evidence="2">
    <location>
        <position position="1"/>
    </location>
</feature>
<gene>
    <name evidence="2" type="ORF">AQUCO_00901098v1</name>
</gene>
<accession>A0A2G5EHB3</accession>
<evidence type="ECO:0000313" key="2">
    <source>
        <dbReference type="EMBL" id="PIA54957.1"/>
    </source>
</evidence>
<reference evidence="2 3" key="1">
    <citation type="submission" date="2017-09" db="EMBL/GenBank/DDBJ databases">
        <title>WGS assembly of Aquilegia coerulea Goldsmith.</title>
        <authorList>
            <person name="Hodges S."/>
            <person name="Kramer E."/>
            <person name="Nordborg M."/>
            <person name="Tomkins J."/>
            <person name="Borevitz J."/>
            <person name="Derieg N."/>
            <person name="Yan J."/>
            <person name="Mihaltcheva S."/>
            <person name="Hayes R.D."/>
            <person name="Rokhsar D."/>
        </authorList>
    </citation>
    <scope>NUCLEOTIDE SEQUENCE [LARGE SCALE GENOMIC DNA]</scope>
    <source>
        <strain evidence="3">cv. Goldsmith</strain>
    </source>
</reference>
<dbReference type="Pfam" id="PF00314">
    <property type="entry name" value="Thaumatin"/>
    <property type="match status" value="1"/>
</dbReference>
<dbReference type="SUPFAM" id="SSF49870">
    <property type="entry name" value="Osmotin, thaumatin-like protein"/>
    <property type="match status" value="1"/>
</dbReference>
<dbReference type="PROSITE" id="PS51367">
    <property type="entry name" value="THAUMATIN_2"/>
    <property type="match status" value="1"/>
</dbReference>
<dbReference type="PIRSF" id="PIRSF002703">
    <property type="entry name" value="Thaumatin"/>
    <property type="match status" value="1"/>
</dbReference>
<feature type="disulfide bond" evidence="1">
    <location>
        <begin position="57"/>
        <end position="68"/>
    </location>
</feature>
<feature type="disulfide bond" evidence="1">
    <location>
        <begin position="122"/>
        <end position="202"/>
    </location>
</feature>
<dbReference type="InterPro" id="IPR037176">
    <property type="entry name" value="Osmotin/thaumatin-like_sf"/>
</dbReference>
<keyword evidence="3" id="KW-1185">Reference proteome</keyword>
<dbReference type="PANTHER" id="PTHR31048">
    <property type="entry name" value="OS03G0233200 PROTEIN"/>
    <property type="match status" value="1"/>
</dbReference>